<sequence>MIGDVLLASIIPKNLKKLYPSSVVFFLCNKHAAPVLKNNPHVDKLIAIEEKKLQHPGSLLKIAYSIKVQKFDLIIDPYAKLGSQFLSLCSGAKQRISYKKNTLPGAYTHQVLFSKKDLSVYGKALDERLNLLKVLAPNFNFEVKPELYLTSEEIKAGKESLNSVNPNRKTIMFGILGSTLNKSMPVSYTIAVINFLTKNYNVNIIFNYLPSQRQLVQEILKSVIPSNKIYPHIFEEDLRNFIKLAYHCDAIIANEGGSVHIAKAFNKPTFTIFSPFIPKSSWGTFENEPQNKSIHLKDIKPELFIEKSKKQLYLERKSLYQELKPAYIIKELQAFMQANSF</sequence>
<dbReference type="InterPro" id="IPR051199">
    <property type="entry name" value="LPS_LOS_Heptosyltrfase"/>
</dbReference>
<dbReference type="PANTHER" id="PTHR30160">
    <property type="entry name" value="TETRAACYLDISACCHARIDE 4'-KINASE-RELATED"/>
    <property type="match status" value="1"/>
</dbReference>
<keyword evidence="1" id="KW-0328">Glycosyltransferase</keyword>
<organism evidence="3 4">
    <name type="scientific">Salegentibacter echinorum</name>
    <dbReference type="NCBI Taxonomy" id="1073325"/>
    <lineage>
        <taxon>Bacteria</taxon>
        <taxon>Pseudomonadati</taxon>
        <taxon>Bacteroidota</taxon>
        <taxon>Flavobacteriia</taxon>
        <taxon>Flavobacteriales</taxon>
        <taxon>Flavobacteriaceae</taxon>
        <taxon>Salegentibacter</taxon>
    </lineage>
</organism>
<dbReference type="Pfam" id="PF01075">
    <property type="entry name" value="Glyco_transf_9"/>
    <property type="match status" value="1"/>
</dbReference>
<dbReference type="SUPFAM" id="SSF53756">
    <property type="entry name" value="UDP-Glycosyltransferase/glycogen phosphorylase"/>
    <property type="match status" value="1"/>
</dbReference>
<dbReference type="EMBL" id="FQVT01000003">
    <property type="protein sequence ID" value="SHF86300.1"/>
    <property type="molecule type" value="Genomic_DNA"/>
</dbReference>
<dbReference type="InterPro" id="IPR002201">
    <property type="entry name" value="Glyco_trans_9"/>
</dbReference>
<dbReference type="GO" id="GO:0005829">
    <property type="term" value="C:cytosol"/>
    <property type="evidence" value="ECO:0007669"/>
    <property type="project" value="TreeGrafter"/>
</dbReference>
<dbReference type="GO" id="GO:0008713">
    <property type="term" value="F:ADP-heptose-lipopolysaccharide heptosyltransferase activity"/>
    <property type="evidence" value="ECO:0007669"/>
    <property type="project" value="TreeGrafter"/>
</dbReference>
<evidence type="ECO:0000256" key="2">
    <source>
        <dbReference type="ARBA" id="ARBA00022679"/>
    </source>
</evidence>
<dbReference type="GO" id="GO:0009244">
    <property type="term" value="P:lipopolysaccharide core region biosynthetic process"/>
    <property type="evidence" value="ECO:0007669"/>
    <property type="project" value="TreeGrafter"/>
</dbReference>
<gene>
    <name evidence="3" type="ORF">SAMN05444483_10318</name>
</gene>
<dbReference type="STRING" id="1073325.SAMN05444483_10318"/>
<accession>A0A1M5F3X0</accession>
<proteinExistence type="predicted"/>
<evidence type="ECO:0000256" key="1">
    <source>
        <dbReference type="ARBA" id="ARBA00022676"/>
    </source>
</evidence>
<dbReference type="Proteomes" id="UP000183945">
    <property type="component" value="Unassembled WGS sequence"/>
</dbReference>
<reference evidence="4" key="1">
    <citation type="submission" date="2016-11" db="EMBL/GenBank/DDBJ databases">
        <authorList>
            <person name="Varghese N."/>
            <person name="Submissions S."/>
        </authorList>
    </citation>
    <scope>NUCLEOTIDE SEQUENCE [LARGE SCALE GENOMIC DNA]</scope>
    <source>
        <strain evidence="4">DSM 24579</strain>
    </source>
</reference>
<keyword evidence="4" id="KW-1185">Reference proteome</keyword>
<name>A0A1M5F3X0_SALEC</name>
<protein>
    <submittedName>
        <fullName evidence="3">Heptosyltransferase-2</fullName>
    </submittedName>
</protein>
<evidence type="ECO:0000313" key="4">
    <source>
        <dbReference type="Proteomes" id="UP000183945"/>
    </source>
</evidence>
<dbReference type="Gene3D" id="3.40.50.2000">
    <property type="entry name" value="Glycogen Phosphorylase B"/>
    <property type="match status" value="2"/>
</dbReference>
<dbReference type="PANTHER" id="PTHR30160:SF7">
    <property type="entry name" value="ADP-HEPTOSE--LPS HEPTOSYLTRANSFERASE 2"/>
    <property type="match status" value="1"/>
</dbReference>
<dbReference type="CDD" id="cd03789">
    <property type="entry name" value="GT9_LPS_heptosyltransferase"/>
    <property type="match status" value="1"/>
</dbReference>
<dbReference type="AlphaFoldDB" id="A0A1M5F3X0"/>
<evidence type="ECO:0000313" key="3">
    <source>
        <dbReference type="EMBL" id="SHF86300.1"/>
    </source>
</evidence>
<keyword evidence="2 3" id="KW-0808">Transferase</keyword>